<dbReference type="PANTHER" id="PTHR40470">
    <property type="entry name" value="PHYTANOYL-COA DIOXYGENASE FAMILY PROTEIN (AFU_ORTHOLOGUE AFUA_2G15850)"/>
    <property type="match status" value="1"/>
</dbReference>
<dbReference type="STRING" id="1314800.A0A1B7N1L3"/>
<dbReference type="EMBL" id="KV448281">
    <property type="protein sequence ID" value="OAX38701.1"/>
    <property type="molecule type" value="Genomic_DNA"/>
</dbReference>
<name>A0A1B7N1L3_9AGAM</name>
<keyword evidence="2" id="KW-1185">Reference proteome</keyword>
<accession>A0A1B7N1L3</accession>
<dbReference type="Gene3D" id="2.60.120.620">
    <property type="entry name" value="q2cbj1_9rhob like domain"/>
    <property type="match status" value="1"/>
</dbReference>
<sequence length="293" mass="33168">MTVAVAVDKALYDEQGYVIVSDLILPENLEVLRAACDRAIAKTRSGLWPHRRTVGKQFPPFDDSNPDSWGVQHVMHPDLAEPTFAEWYTSDPLINVSKELLQCNEGELQMELFNLLINPLEHDFALRWHRDDVRENATTEEEVAALGLWTHGVQWNAALYEDSCLYVVPNTHALPRTEEQRAQSMTQTPPTNPLDMPGAIQVTLQPGQTVFYNSNILHCGAYNSKQRRATLHGCMGDTRGGSTRARNVLQHGLLWMTEDRFRDQLSERGKRMLRALIDMKEGVKGDVGYSQLN</sequence>
<organism evidence="1 2">
    <name type="scientific">Rhizopogon vinicolor AM-OR11-026</name>
    <dbReference type="NCBI Taxonomy" id="1314800"/>
    <lineage>
        <taxon>Eukaryota</taxon>
        <taxon>Fungi</taxon>
        <taxon>Dikarya</taxon>
        <taxon>Basidiomycota</taxon>
        <taxon>Agaricomycotina</taxon>
        <taxon>Agaricomycetes</taxon>
        <taxon>Agaricomycetidae</taxon>
        <taxon>Boletales</taxon>
        <taxon>Suillineae</taxon>
        <taxon>Rhizopogonaceae</taxon>
        <taxon>Rhizopogon</taxon>
    </lineage>
</organism>
<dbReference type="Pfam" id="PF05721">
    <property type="entry name" value="PhyH"/>
    <property type="match status" value="1"/>
</dbReference>
<dbReference type="InParanoid" id="A0A1B7N1L3"/>
<gene>
    <name evidence="1" type="ORF">K503DRAFT_865958</name>
</gene>
<evidence type="ECO:0008006" key="3">
    <source>
        <dbReference type="Google" id="ProtNLM"/>
    </source>
</evidence>
<evidence type="ECO:0000313" key="1">
    <source>
        <dbReference type="EMBL" id="OAX38701.1"/>
    </source>
</evidence>
<dbReference type="Proteomes" id="UP000092154">
    <property type="component" value="Unassembled WGS sequence"/>
</dbReference>
<evidence type="ECO:0000313" key="2">
    <source>
        <dbReference type="Proteomes" id="UP000092154"/>
    </source>
</evidence>
<dbReference type="PANTHER" id="PTHR40470:SF1">
    <property type="entry name" value="PHYTANOYL-COA DIOXYGENASE FAMILY PROTEIN (AFU_ORTHOLOGUE AFUA_2G15850)"/>
    <property type="match status" value="1"/>
</dbReference>
<dbReference type="SUPFAM" id="SSF51197">
    <property type="entry name" value="Clavaminate synthase-like"/>
    <property type="match status" value="1"/>
</dbReference>
<dbReference type="AlphaFoldDB" id="A0A1B7N1L3"/>
<reference evidence="1 2" key="1">
    <citation type="submission" date="2016-06" db="EMBL/GenBank/DDBJ databases">
        <title>Comparative genomics of the ectomycorrhizal sister species Rhizopogon vinicolor and Rhizopogon vesiculosus (Basidiomycota: Boletales) reveals a divergence of the mating type B locus.</title>
        <authorList>
            <consortium name="DOE Joint Genome Institute"/>
            <person name="Mujic A.B."/>
            <person name="Kuo A."/>
            <person name="Tritt A."/>
            <person name="Lipzen A."/>
            <person name="Chen C."/>
            <person name="Johnson J."/>
            <person name="Sharma A."/>
            <person name="Barry K."/>
            <person name="Grigoriev I.V."/>
            <person name="Spatafora J.W."/>
        </authorList>
    </citation>
    <scope>NUCLEOTIDE SEQUENCE [LARGE SCALE GENOMIC DNA]</scope>
    <source>
        <strain evidence="1 2">AM-OR11-026</strain>
    </source>
</reference>
<proteinExistence type="predicted"/>
<protein>
    <recommendedName>
        <fullName evidence="3">Phytanoyl-CoA dioxygenase</fullName>
    </recommendedName>
</protein>
<dbReference type="OrthoDB" id="2106152at2759"/>
<dbReference type="InterPro" id="IPR008775">
    <property type="entry name" value="Phytyl_CoA_dOase-like"/>
</dbReference>